<dbReference type="EMBL" id="BAAAYG010000004">
    <property type="protein sequence ID" value="GAA3283323.1"/>
    <property type="molecule type" value="Genomic_DNA"/>
</dbReference>
<dbReference type="Proteomes" id="UP001501736">
    <property type="component" value="Unassembled WGS sequence"/>
</dbReference>
<organism evidence="2 3">
    <name type="scientific">Nesterenkonia halobia</name>
    <dbReference type="NCBI Taxonomy" id="37922"/>
    <lineage>
        <taxon>Bacteria</taxon>
        <taxon>Bacillati</taxon>
        <taxon>Actinomycetota</taxon>
        <taxon>Actinomycetes</taxon>
        <taxon>Micrococcales</taxon>
        <taxon>Micrococcaceae</taxon>
        <taxon>Nesterenkonia</taxon>
    </lineage>
</organism>
<evidence type="ECO:0000313" key="2">
    <source>
        <dbReference type="EMBL" id="GAA3283323.1"/>
    </source>
</evidence>
<evidence type="ECO:0000313" key="3">
    <source>
        <dbReference type="Proteomes" id="UP001501736"/>
    </source>
</evidence>
<proteinExistence type="predicted"/>
<evidence type="ECO:0000256" key="1">
    <source>
        <dbReference type="SAM" id="MobiDB-lite"/>
    </source>
</evidence>
<accession>A0ABP6RBV1</accession>
<reference evidence="3" key="1">
    <citation type="journal article" date="2019" name="Int. J. Syst. Evol. Microbiol.">
        <title>The Global Catalogue of Microorganisms (GCM) 10K type strain sequencing project: providing services to taxonomists for standard genome sequencing and annotation.</title>
        <authorList>
            <consortium name="The Broad Institute Genomics Platform"/>
            <consortium name="The Broad Institute Genome Sequencing Center for Infectious Disease"/>
            <person name="Wu L."/>
            <person name="Ma J."/>
        </authorList>
    </citation>
    <scope>NUCLEOTIDE SEQUENCE [LARGE SCALE GENOMIC DNA]</scope>
    <source>
        <strain evidence="3">JCM 11483</strain>
    </source>
</reference>
<evidence type="ECO:0008006" key="4">
    <source>
        <dbReference type="Google" id="ProtNLM"/>
    </source>
</evidence>
<comment type="caution">
    <text evidence="2">The sequence shown here is derived from an EMBL/GenBank/DDBJ whole genome shotgun (WGS) entry which is preliminary data.</text>
</comment>
<feature type="region of interest" description="Disordered" evidence="1">
    <location>
        <begin position="42"/>
        <end position="61"/>
    </location>
</feature>
<sequence>MVGIFPDWEAIIRLVGAALAEQHDGWTEGRRYMNPDALEQTRLASDADADADAEDRELLSE</sequence>
<gene>
    <name evidence="2" type="ORF">GCM10020260_11900</name>
</gene>
<protein>
    <recommendedName>
        <fullName evidence="4">Transposase</fullName>
    </recommendedName>
</protein>
<keyword evidence="3" id="KW-1185">Reference proteome</keyword>
<name>A0ABP6RBV1_9MICC</name>